<dbReference type="InterPro" id="IPR013325">
    <property type="entry name" value="RNA_pol_sigma_r2"/>
</dbReference>
<name>A0A934NME9_9NOCA</name>
<dbReference type="InterPro" id="IPR007627">
    <property type="entry name" value="RNA_pol_sigma70_r2"/>
</dbReference>
<dbReference type="InterPro" id="IPR014284">
    <property type="entry name" value="RNA_pol_sigma-70_dom"/>
</dbReference>
<feature type="domain" description="RNA polymerase sigma-70 region 2" evidence="7">
    <location>
        <begin position="11"/>
        <end position="74"/>
    </location>
</feature>
<keyword evidence="5" id="KW-0238">DNA-binding</keyword>
<dbReference type="SUPFAM" id="SSF88659">
    <property type="entry name" value="Sigma3 and sigma4 domains of RNA polymerase sigma factors"/>
    <property type="match status" value="1"/>
</dbReference>
<gene>
    <name evidence="9" type="ORF">JGU71_03140</name>
</gene>
<evidence type="ECO:0000256" key="2">
    <source>
        <dbReference type="ARBA" id="ARBA00011344"/>
    </source>
</evidence>
<dbReference type="RefSeq" id="WP_199701855.1">
    <property type="nucleotide sequence ID" value="NZ_JAEMNV010000001.1"/>
</dbReference>
<dbReference type="InterPro" id="IPR013249">
    <property type="entry name" value="RNA_pol_sigma70_r4_t2"/>
</dbReference>
<evidence type="ECO:0000256" key="1">
    <source>
        <dbReference type="ARBA" id="ARBA00010641"/>
    </source>
</evidence>
<feature type="domain" description="RNA polymerase sigma factor 70 region 4 type 2" evidence="8">
    <location>
        <begin position="113"/>
        <end position="161"/>
    </location>
</feature>
<dbReference type="InterPro" id="IPR052704">
    <property type="entry name" value="ECF_Sigma-70_Domain"/>
</dbReference>
<evidence type="ECO:0000256" key="3">
    <source>
        <dbReference type="ARBA" id="ARBA00023015"/>
    </source>
</evidence>
<dbReference type="InterPro" id="IPR036388">
    <property type="entry name" value="WH-like_DNA-bd_sf"/>
</dbReference>
<evidence type="ECO:0000259" key="8">
    <source>
        <dbReference type="Pfam" id="PF08281"/>
    </source>
</evidence>
<accession>A0A934NME9</accession>
<dbReference type="Gene3D" id="1.10.10.10">
    <property type="entry name" value="Winged helix-like DNA-binding domain superfamily/Winged helix DNA-binding domain"/>
    <property type="match status" value="1"/>
</dbReference>
<dbReference type="GO" id="GO:0016987">
    <property type="term" value="F:sigma factor activity"/>
    <property type="evidence" value="ECO:0007669"/>
    <property type="project" value="UniProtKB-KW"/>
</dbReference>
<dbReference type="InterPro" id="IPR032710">
    <property type="entry name" value="NTF2-like_dom_sf"/>
</dbReference>
<comment type="similarity">
    <text evidence="1">Belongs to the sigma-70 factor family. ECF subfamily.</text>
</comment>
<dbReference type="SUPFAM" id="SSF88946">
    <property type="entry name" value="Sigma2 domain of RNA polymerase sigma factors"/>
    <property type="match status" value="1"/>
</dbReference>
<evidence type="ECO:0000256" key="4">
    <source>
        <dbReference type="ARBA" id="ARBA00023082"/>
    </source>
</evidence>
<keyword evidence="10" id="KW-1185">Reference proteome</keyword>
<evidence type="ECO:0000259" key="7">
    <source>
        <dbReference type="Pfam" id="PF04542"/>
    </source>
</evidence>
<evidence type="ECO:0000256" key="5">
    <source>
        <dbReference type="ARBA" id="ARBA00023125"/>
    </source>
</evidence>
<evidence type="ECO:0000313" key="9">
    <source>
        <dbReference type="EMBL" id="MBJ8337872.1"/>
    </source>
</evidence>
<dbReference type="Gene3D" id="1.10.1740.10">
    <property type="match status" value="1"/>
</dbReference>
<dbReference type="Pfam" id="PF04542">
    <property type="entry name" value="Sigma70_r2"/>
    <property type="match status" value="1"/>
</dbReference>
<dbReference type="Pfam" id="PF08281">
    <property type="entry name" value="Sigma70_r4_2"/>
    <property type="match status" value="1"/>
</dbReference>
<dbReference type="PANTHER" id="PTHR30173:SF43">
    <property type="entry name" value="ECF RNA POLYMERASE SIGMA FACTOR SIGI-RELATED"/>
    <property type="match status" value="1"/>
</dbReference>
<dbReference type="Gene3D" id="3.10.450.50">
    <property type="match status" value="1"/>
</dbReference>
<dbReference type="AlphaFoldDB" id="A0A934NME9"/>
<dbReference type="PANTHER" id="PTHR30173">
    <property type="entry name" value="SIGMA 19 FACTOR"/>
    <property type="match status" value="1"/>
</dbReference>
<keyword evidence="3" id="KW-0805">Transcription regulation</keyword>
<dbReference type="EMBL" id="JAEMNV010000001">
    <property type="protein sequence ID" value="MBJ8337872.1"/>
    <property type="molecule type" value="Genomic_DNA"/>
</dbReference>
<dbReference type="GO" id="GO:0003677">
    <property type="term" value="F:DNA binding"/>
    <property type="evidence" value="ECO:0007669"/>
    <property type="project" value="UniProtKB-KW"/>
</dbReference>
<protein>
    <submittedName>
        <fullName evidence="9">Sigma-70 family RNA polymerase sigma factor</fullName>
    </submittedName>
</protein>
<sequence>MNHNDFLAAQFEEHRPHLRMVAYRTLGSVAEADDAVQEAWIRASAAGSSGVENIAGWLTTIVARVSLNLLRASKSRAEVLVDAHPSVPRGDRPASVDPAEEAALADSVGLAMLVVLDTLGPAERLAFVLHDMFAVSFDDIAEIIERTPASARQLASRARRRVRGTRSVPDFDLARQRQVVDAYLSAARGGDFDALLSLLDPDVVLRADTAASATDTAREVRGALAVVRRALTFTSRASVTAIALVNGGVGVVVAPGGRLLVVFVYEFAAGKISGIEVVTDPKRFAEYEIAVLDE</sequence>
<dbReference type="GO" id="GO:0006352">
    <property type="term" value="P:DNA-templated transcription initiation"/>
    <property type="evidence" value="ECO:0007669"/>
    <property type="project" value="InterPro"/>
</dbReference>
<dbReference type="NCBIfam" id="TIGR02937">
    <property type="entry name" value="sigma70-ECF"/>
    <property type="match status" value="1"/>
</dbReference>
<dbReference type="InterPro" id="IPR013324">
    <property type="entry name" value="RNA_pol_sigma_r3/r4-like"/>
</dbReference>
<keyword evidence="4" id="KW-0731">Sigma factor</keyword>
<keyword evidence="6" id="KW-0804">Transcription</keyword>
<proteinExistence type="inferred from homology"/>
<comment type="subunit">
    <text evidence="2">Interacts transiently with the RNA polymerase catalytic core formed by RpoA, RpoB, RpoC and RpoZ (2 alpha, 1 beta, 1 beta' and 1 omega subunit) to form the RNA polymerase holoenzyme that can initiate transcription.</text>
</comment>
<organism evidence="9 10">
    <name type="scientific">Antrihabitans stalagmiti</name>
    <dbReference type="NCBI Taxonomy" id="2799499"/>
    <lineage>
        <taxon>Bacteria</taxon>
        <taxon>Bacillati</taxon>
        <taxon>Actinomycetota</taxon>
        <taxon>Actinomycetes</taxon>
        <taxon>Mycobacteriales</taxon>
        <taxon>Nocardiaceae</taxon>
        <taxon>Antrihabitans</taxon>
    </lineage>
</organism>
<dbReference type="Proteomes" id="UP000655868">
    <property type="component" value="Unassembled WGS sequence"/>
</dbReference>
<evidence type="ECO:0000256" key="6">
    <source>
        <dbReference type="ARBA" id="ARBA00023163"/>
    </source>
</evidence>
<dbReference type="SUPFAM" id="SSF54427">
    <property type="entry name" value="NTF2-like"/>
    <property type="match status" value="1"/>
</dbReference>
<comment type="caution">
    <text evidence="9">The sequence shown here is derived from an EMBL/GenBank/DDBJ whole genome shotgun (WGS) entry which is preliminary data.</text>
</comment>
<reference evidence="9" key="1">
    <citation type="submission" date="2020-12" db="EMBL/GenBank/DDBJ databases">
        <title>Antrihabitans popcorni sp. nov. and Antrihabitans auranticaus sp. nov., isolated from a larva cave.</title>
        <authorList>
            <person name="Lee S.D."/>
            <person name="Kim I.S."/>
        </authorList>
    </citation>
    <scope>NUCLEOTIDE SEQUENCE</scope>
    <source>
        <strain evidence="9">YC3-6</strain>
    </source>
</reference>
<evidence type="ECO:0000313" key="10">
    <source>
        <dbReference type="Proteomes" id="UP000655868"/>
    </source>
</evidence>